<evidence type="ECO:0000259" key="5">
    <source>
        <dbReference type="PROSITE" id="PS50109"/>
    </source>
</evidence>
<dbReference type="CDD" id="cd00075">
    <property type="entry name" value="HATPase"/>
    <property type="match status" value="1"/>
</dbReference>
<dbReference type="Proteomes" id="UP001628193">
    <property type="component" value="Unassembled WGS sequence"/>
</dbReference>
<evidence type="ECO:0000256" key="4">
    <source>
        <dbReference type="SAM" id="Phobius"/>
    </source>
</evidence>
<dbReference type="Gene3D" id="1.10.287.130">
    <property type="match status" value="1"/>
</dbReference>
<reference evidence="6 7" key="1">
    <citation type="submission" date="2024-05" db="EMBL/GenBank/DDBJ databases">
        <authorList>
            <consortium name="Candidatus Magnetaquicoccaceae bacterium FCR-1 genome sequencing consortium"/>
            <person name="Shimoshige H."/>
            <person name="Shimamura S."/>
            <person name="Taoka A."/>
            <person name="Kobayashi H."/>
            <person name="Maekawa T."/>
        </authorList>
    </citation>
    <scope>NUCLEOTIDE SEQUENCE [LARGE SCALE GENOMIC DNA]</scope>
    <source>
        <strain evidence="6 7">FCR-1</strain>
    </source>
</reference>
<name>A0ABQ0C9Z7_9PROT</name>
<comment type="catalytic activity">
    <reaction evidence="1">
        <text>ATP + protein L-histidine = ADP + protein N-phospho-L-histidine.</text>
        <dbReference type="EC" id="2.7.13.3"/>
    </reaction>
</comment>
<comment type="caution">
    <text evidence="6">The sequence shown here is derived from an EMBL/GenBank/DDBJ whole genome shotgun (WGS) entry which is preliminary data.</text>
</comment>
<feature type="transmembrane region" description="Helical" evidence="4">
    <location>
        <begin position="308"/>
        <end position="327"/>
    </location>
</feature>
<dbReference type="InterPro" id="IPR005467">
    <property type="entry name" value="His_kinase_dom"/>
</dbReference>
<keyword evidence="7" id="KW-1185">Reference proteome</keyword>
<dbReference type="EC" id="2.7.13.3" evidence="2"/>
<dbReference type="PROSITE" id="PS50109">
    <property type="entry name" value="HIS_KIN"/>
    <property type="match status" value="1"/>
</dbReference>
<dbReference type="GO" id="GO:0016740">
    <property type="term" value="F:transferase activity"/>
    <property type="evidence" value="ECO:0007669"/>
    <property type="project" value="UniProtKB-KW"/>
</dbReference>
<keyword evidence="4" id="KW-1133">Transmembrane helix</keyword>
<accession>A0ABQ0C9Z7</accession>
<evidence type="ECO:0000313" key="7">
    <source>
        <dbReference type="Proteomes" id="UP001628193"/>
    </source>
</evidence>
<keyword evidence="4" id="KW-0472">Membrane</keyword>
<protein>
    <recommendedName>
        <fullName evidence="2">histidine kinase</fullName>
        <ecNumber evidence="2">2.7.13.3</ecNumber>
    </recommendedName>
</protein>
<dbReference type="PANTHER" id="PTHR43065:SF47">
    <property type="match status" value="1"/>
</dbReference>
<gene>
    <name evidence="6" type="primary">sasA_12</name>
    <name evidence="6" type="ORF">SIID45300_02049</name>
</gene>
<dbReference type="SUPFAM" id="SSF55874">
    <property type="entry name" value="ATPase domain of HSP90 chaperone/DNA topoisomerase II/histidine kinase"/>
    <property type="match status" value="1"/>
</dbReference>
<dbReference type="PANTHER" id="PTHR43065">
    <property type="entry name" value="SENSOR HISTIDINE KINASE"/>
    <property type="match status" value="1"/>
</dbReference>
<proteinExistence type="predicted"/>
<feature type="domain" description="Histidine kinase" evidence="5">
    <location>
        <begin position="422"/>
        <end position="653"/>
    </location>
</feature>
<evidence type="ECO:0000256" key="2">
    <source>
        <dbReference type="ARBA" id="ARBA00012438"/>
    </source>
</evidence>
<reference evidence="6 7" key="2">
    <citation type="submission" date="2024-09" db="EMBL/GenBank/DDBJ databases">
        <title>Draft genome sequence of Candidatus Magnetaquicoccaceae bacterium FCR-1.</title>
        <authorList>
            <person name="Shimoshige H."/>
            <person name="Shimamura S."/>
            <person name="Taoka A."/>
            <person name="Kobayashi H."/>
            <person name="Maekawa T."/>
        </authorList>
    </citation>
    <scope>NUCLEOTIDE SEQUENCE [LARGE SCALE GENOMIC DNA]</scope>
    <source>
        <strain evidence="6 7">FCR-1</strain>
    </source>
</reference>
<dbReference type="InterPro" id="IPR003594">
    <property type="entry name" value="HATPase_dom"/>
</dbReference>
<dbReference type="Pfam" id="PF02518">
    <property type="entry name" value="HATPase_c"/>
    <property type="match status" value="1"/>
</dbReference>
<evidence type="ECO:0000313" key="6">
    <source>
        <dbReference type="EMBL" id="GAB0057717.1"/>
    </source>
</evidence>
<keyword evidence="4" id="KW-0812">Transmembrane</keyword>
<dbReference type="PRINTS" id="PR00344">
    <property type="entry name" value="BCTRLSENSOR"/>
</dbReference>
<dbReference type="InterPro" id="IPR036890">
    <property type="entry name" value="HATPase_C_sf"/>
</dbReference>
<organism evidence="6 7">
    <name type="scientific">Candidatus Magnetaquiglobus chichijimensis</name>
    <dbReference type="NCBI Taxonomy" id="3141448"/>
    <lineage>
        <taxon>Bacteria</taxon>
        <taxon>Pseudomonadati</taxon>
        <taxon>Pseudomonadota</taxon>
        <taxon>Magnetococcia</taxon>
        <taxon>Magnetococcales</taxon>
        <taxon>Candidatus Magnetaquicoccaceae</taxon>
        <taxon>Candidatus Magnetaquiglobus</taxon>
    </lineage>
</organism>
<dbReference type="Gene3D" id="3.30.565.10">
    <property type="entry name" value="Histidine kinase-like ATPase, C-terminal domain"/>
    <property type="match status" value="1"/>
</dbReference>
<dbReference type="InterPro" id="IPR004358">
    <property type="entry name" value="Sig_transdc_His_kin-like_C"/>
</dbReference>
<feature type="transmembrane region" description="Helical" evidence="4">
    <location>
        <begin position="21"/>
        <end position="41"/>
    </location>
</feature>
<dbReference type="SMART" id="SM00387">
    <property type="entry name" value="HATPase_c"/>
    <property type="match status" value="1"/>
</dbReference>
<dbReference type="RefSeq" id="WP_420905410.1">
    <property type="nucleotide sequence ID" value="NZ_BAAFGK010000004.1"/>
</dbReference>
<feature type="coiled-coil region" evidence="3">
    <location>
        <begin position="358"/>
        <end position="392"/>
    </location>
</feature>
<evidence type="ECO:0000256" key="3">
    <source>
        <dbReference type="SAM" id="Coils"/>
    </source>
</evidence>
<keyword evidence="6" id="KW-0808">Transferase</keyword>
<evidence type="ECO:0000256" key="1">
    <source>
        <dbReference type="ARBA" id="ARBA00000085"/>
    </source>
</evidence>
<dbReference type="EMBL" id="BAAFGK010000004">
    <property type="protein sequence ID" value="GAB0057717.1"/>
    <property type="molecule type" value="Genomic_DNA"/>
</dbReference>
<keyword evidence="3" id="KW-0175">Coiled coil</keyword>
<sequence>MKIWRLARLLIWRIGRLRHTVPLTVQALLITGAAGAFFWFFQDALHARRMESLVQHHLLAEMRRDAQIDGIRLDERLRSQERLVRWLVERAEFSAAFDQRDAAGWLVEEPRDDLSREPSETTLVWFPARRITRELGYEVHALLTDGSGRARAFVAAHGKAQPELPLQPFIDACLAHEVRSAVRYDQRVPHFLTCADLRHADGRAKALLVLIAPLDDDFLQSFHAEWYQDGILAFLDEAGERVMASSRPERIPARTLLSSLHADHLIFSKELGAETYSATMFLRFVGLLPKERLDALTTTLVGEGRSEWAAGLFLLIALFVGIIYWLGRMMRSVTRKMVSFARQRLNLTLSTAAPGNALQQFIDQFEILTQEIEEARAREAEASERLAQSNRALESSLTMLKRTHAQLLSSEKMAALGGLVAGVAHEINTPVGIGVTAASFLENRTRECRSRYDEGKLARADLEGYFQDASDSSTMILSNLMRAAELVRGFKQVAVDTSSEACRSFDFATLIRQILQSLHPRLKKTPHRIEVICPEELTYFGRPDVFSQIVTNFVINSLLHGFADDRTGRITITVESRGDQILLRYADDGLGMEEEARKRIFEPFFTTARHKGGSGLGMHIVYNLVSGPLGGEIECRSAPGAGASFTITFPASREHSKD</sequence>